<comment type="caution">
    <text evidence="2">The sequence shown here is derived from an EMBL/GenBank/DDBJ whole genome shotgun (WGS) entry which is preliminary data.</text>
</comment>
<dbReference type="Proteomes" id="UP000306050">
    <property type="component" value="Chromosome SGRAM_12"/>
</dbReference>
<organism evidence="2 3">
    <name type="scientific">Sporisorium graminicola</name>
    <dbReference type="NCBI Taxonomy" id="280036"/>
    <lineage>
        <taxon>Eukaryota</taxon>
        <taxon>Fungi</taxon>
        <taxon>Dikarya</taxon>
        <taxon>Basidiomycota</taxon>
        <taxon>Ustilaginomycotina</taxon>
        <taxon>Ustilaginomycetes</taxon>
        <taxon>Ustilaginales</taxon>
        <taxon>Ustilaginaceae</taxon>
        <taxon>Sporisorium</taxon>
    </lineage>
</organism>
<protein>
    <submittedName>
        <fullName evidence="2">Uncharacterized protein</fullName>
    </submittedName>
</protein>
<feature type="compositionally biased region" description="Polar residues" evidence="1">
    <location>
        <begin position="130"/>
        <end position="139"/>
    </location>
</feature>
<feature type="region of interest" description="Disordered" evidence="1">
    <location>
        <begin position="250"/>
        <end position="288"/>
    </location>
</feature>
<evidence type="ECO:0000256" key="1">
    <source>
        <dbReference type="SAM" id="MobiDB-lite"/>
    </source>
</evidence>
<gene>
    <name evidence="2" type="ORF">EX895_001752</name>
</gene>
<dbReference type="AlphaFoldDB" id="A0A4U7KWV9"/>
<feature type="region of interest" description="Disordered" evidence="1">
    <location>
        <begin position="1"/>
        <end position="154"/>
    </location>
</feature>
<feature type="compositionally biased region" description="Low complexity" evidence="1">
    <location>
        <begin position="1"/>
        <end position="18"/>
    </location>
</feature>
<sequence>MQSSSNTHSLSNSSGSTNEPAVKEQPRFSTRNSTDEQDHKSRKEEHYQRLLNQLNAQMQIKISMDLQKQRQKELAEQRESPSKRREDSSKEVEFRKPGPPSKPLAARRMSLEATSSSTRSHAKLKGSGSGTSFERNSTQRTEKVQVPRPGTAAPSANLATFRSNEEASAANNFTAAGGEQYFSASNDMLPASSVNPWQMASNAVFWNTTQSDATSLNARWMSNSPDGATLWHPSWVLQYSPAPATFLPSWQPDHSDFNEPSWQSSLSSATHAGSAPQAPADPNQILSGEPNSMITWELMLKHPNWRRDLDAHAPTSSSNGVATSGGSFTTPQYVDTSSFAISNAVTSASRTVAAVTVDMAQPSDTVAENPSIGRPFSPGAEVVFWAVKGECSVKLVGTVDSDGLNSTQMTDRAATIVVPSGRSSISGPALADLEASASKRRGSGNSLVDEDFQECYEDVPFVNILAKGQASLLHLD</sequence>
<name>A0A4U7KWV9_9BASI</name>
<feature type="compositionally biased region" description="Basic and acidic residues" evidence="1">
    <location>
        <begin position="33"/>
        <end position="48"/>
    </location>
</feature>
<keyword evidence="3" id="KW-1185">Reference proteome</keyword>
<feature type="compositionally biased region" description="Basic and acidic residues" evidence="1">
    <location>
        <begin position="67"/>
        <end position="96"/>
    </location>
</feature>
<dbReference type="OrthoDB" id="2556523at2759"/>
<reference evidence="2 3" key="1">
    <citation type="submission" date="2019-05" db="EMBL/GenBank/DDBJ databases">
        <title>Sporisorium graminicola CBS 10092 draft sequencing and annotation.</title>
        <authorList>
            <person name="Solano-Gonzalez S."/>
            <person name="Caddick M.X."/>
            <person name="Darby A."/>
        </authorList>
    </citation>
    <scope>NUCLEOTIDE SEQUENCE [LARGE SCALE GENOMIC DNA]</scope>
    <source>
        <strain evidence="2 3">CBS 10092</strain>
    </source>
</reference>
<evidence type="ECO:0000313" key="2">
    <source>
        <dbReference type="EMBL" id="TKY89221.1"/>
    </source>
</evidence>
<evidence type="ECO:0000313" key="3">
    <source>
        <dbReference type="Proteomes" id="UP000306050"/>
    </source>
</evidence>
<feature type="compositionally biased region" description="Polar residues" evidence="1">
    <location>
        <begin position="258"/>
        <end position="271"/>
    </location>
</feature>
<dbReference type="GeneID" id="40724647"/>
<dbReference type="EMBL" id="SRRM01000005">
    <property type="protein sequence ID" value="TKY89221.1"/>
    <property type="molecule type" value="Genomic_DNA"/>
</dbReference>
<accession>A0A4U7KWV9</accession>
<dbReference type="KEGG" id="sgra:EX895_001752"/>
<dbReference type="RefSeq" id="XP_029741206.1">
    <property type="nucleotide sequence ID" value="XM_029882351.1"/>
</dbReference>
<feature type="compositionally biased region" description="Polar residues" evidence="1">
    <location>
        <begin position="50"/>
        <end position="60"/>
    </location>
</feature>
<proteinExistence type="predicted"/>